<sequence length="47" mass="5465">MSTPTPKPTTPEPKRGPNRHEYKHSGELPKWRDANDKQQAQRARKGR</sequence>
<dbReference type="Proteomes" id="UP000237846">
    <property type="component" value="Unassembled WGS sequence"/>
</dbReference>
<comment type="caution">
    <text evidence="2">The sequence shown here is derived from an EMBL/GenBank/DDBJ whole genome shotgun (WGS) entry which is preliminary data.</text>
</comment>
<feature type="compositionally biased region" description="Basic and acidic residues" evidence="1">
    <location>
        <begin position="12"/>
        <end position="36"/>
    </location>
</feature>
<keyword evidence="3" id="KW-1185">Reference proteome</keyword>
<protein>
    <submittedName>
        <fullName evidence="2">Uncharacterized protein</fullName>
    </submittedName>
</protein>
<evidence type="ECO:0000256" key="1">
    <source>
        <dbReference type="SAM" id="MobiDB-lite"/>
    </source>
</evidence>
<dbReference type="AlphaFoldDB" id="A0A2T0PT04"/>
<evidence type="ECO:0000313" key="2">
    <source>
        <dbReference type="EMBL" id="PRX92029.1"/>
    </source>
</evidence>
<accession>A0A2T0PT04</accession>
<name>A0A2T0PT04_9ACTN</name>
<feature type="region of interest" description="Disordered" evidence="1">
    <location>
        <begin position="1"/>
        <end position="47"/>
    </location>
</feature>
<organism evidence="2 3">
    <name type="scientific">Allonocardiopsis opalescens</name>
    <dbReference type="NCBI Taxonomy" id="1144618"/>
    <lineage>
        <taxon>Bacteria</taxon>
        <taxon>Bacillati</taxon>
        <taxon>Actinomycetota</taxon>
        <taxon>Actinomycetes</taxon>
        <taxon>Streptosporangiales</taxon>
        <taxon>Allonocardiopsis</taxon>
    </lineage>
</organism>
<proteinExistence type="predicted"/>
<feature type="compositionally biased region" description="Pro residues" evidence="1">
    <location>
        <begin position="1"/>
        <end position="11"/>
    </location>
</feature>
<evidence type="ECO:0000313" key="3">
    <source>
        <dbReference type="Proteomes" id="UP000237846"/>
    </source>
</evidence>
<gene>
    <name evidence="2" type="ORF">CLV72_112102</name>
</gene>
<dbReference type="EMBL" id="PVZC01000012">
    <property type="protein sequence ID" value="PRX92029.1"/>
    <property type="molecule type" value="Genomic_DNA"/>
</dbReference>
<reference evidence="2 3" key="1">
    <citation type="submission" date="2018-03" db="EMBL/GenBank/DDBJ databases">
        <title>Genomic Encyclopedia of Archaeal and Bacterial Type Strains, Phase II (KMG-II): from individual species to whole genera.</title>
        <authorList>
            <person name="Goeker M."/>
        </authorList>
    </citation>
    <scope>NUCLEOTIDE SEQUENCE [LARGE SCALE GENOMIC DNA]</scope>
    <source>
        <strain evidence="2 3">DSM 45601</strain>
    </source>
</reference>
<dbReference type="RefSeq" id="WP_170141177.1">
    <property type="nucleotide sequence ID" value="NZ_PVZC01000012.1"/>
</dbReference>